<dbReference type="PRINTS" id="PR01218">
    <property type="entry name" value="PSTLEXTENSIN"/>
</dbReference>
<keyword evidence="1 3" id="KW-0732">Signal</keyword>
<accession>A0AAW1HY98</accession>
<dbReference type="EMBL" id="JBDFQZ010000010">
    <property type="protein sequence ID" value="KAK9681982.1"/>
    <property type="molecule type" value="Genomic_DNA"/>
</dbReference>
<protein>
    <recommendedName>
        <fullName evidence="6">Pistil-specific extensin-like protein</fullName>
    </recommendedName>
</protein>
<dbReference type="AlphaFoldDB" id="A0AAW1HY98"/>
<evidence type="ECO:0000256" key="1">
    <source>
        <dbReference type="ARBA" id="ARBA00022729"/>
    </source>
</evidence>
<dbReference type="Proteomes" id="UP001443914">
    <property type="component" value="Unassembled WGS sequence"/>
</dbReference>
<dbReference type="Pfam" id="PF01190">
    <property type="entry name" value="Pollen_Ole_e_1"/>
    <property type="match status" value="1"/>
</dbReference>
<evidence type="ECO:0000256" key="3">
    <source>
        <dbReference type="SAM" id="SignalP"/>
    </source>
</evidence>
<name>A0AAW1HY98_SAPOF</name>
<feature type="compositionally biased region" description="Pro residues" evidence="2">
    <location>
        <begin position="42"/>
        <end position="60"/>
    </location>
</feature>
<evidence type="ECO:0000256" key="2">
    <source>
        <dbReference type="SAM" id="MobiDB-lite"/>
    </source>
</evidence>
<evidence type="ECO:0000313" key="5">
    <source>
        <dbReference type="Proteomes" id="UP001443914"/>
    </source>
</evidence>
<dbReference type="PANTHER" id="PTHR33470:SF22">
    <property type="entry name" value="POLLEN OLE E 1 ALLERGEN AND EXTENSIN FAMILY PROTEIN"/>
    <property type="match status" value="1"/>
</dbReference>
<dbReference type="PANTHER" id="PTHR33470">
    <property type="entry name" value="OS01G0164075 PROTEIN"/>
    <property type="match status" value="1"/>
</dbReference>
<feature type="region of interest" description="Disordered" evidence="2">
    <location>
        <begin position="35"/>
        <end position="74"/>
    </location>
</feature>
<reference evidence="4" key="1">
    <citation type="submission" date="2024-03" db="EMBL/GenBank/DDBJ databases">
        <title>WGS assembly of Saponaria officinalis var. Norfolk2.</title>
        <authorList>
            <person name="Jenkins J."/>
            <person name="Shu S."/>
            <person name="Grimwood J."/>
            <person name="Barry K."/>
            <person name="Goodstein D."/>
            <person name="Schmutz J."/>
            <person name="Leebens-Mack J."/>
            <person name="Osbourn A."/>
        </authorList>
    </citation>
    <scope>NUCLEOTIDE SEQUENCE [LARGE SCALE GENOMIC DNA]</scope>
    <source>
        <strain evidence="4">JIC</strain>
    </source>
</reference>
<keyword evidence="5" id="KW-1185">Reference proteome</keyword>
<proteinExistence type="predicted"/>
<dbReference type="GO" id="GO:0071944">
    <property type="term" value="C:cell periphery"/>
    <property type="evidence" value="ECO:0007669"/>
    <property type="project" value="TreeGrafter"/>
</dbReference>
<gene>
    <name evidence="4" type="ORF">RND81_10G041300</name>
</gene>
<evidence type="ECO:0000313" key="4">
    <source>
        <dbReference type="EMBL" id="KAK9681982.1"/>
    </source>
</evidence>
<comment type="caution">
    <text evidence="4">The sequence shown here is derived from an EMBL/GenBank/DDBJ whole genome shotgun (WGS) entry which is preliminary data.</text>
</comment>
<feature type="signal peptide" evidence="3">
    <location>
        <begin position="1"/>
        <end position="22"/>
    </location>
</feature>
<feature type="chain" id="PRO_5043407701" description="Pistil-specific extensin-like protein" evidence="3">
    <location>
        <begin position="23"/>
        <end position="216"/>
    </location>
</feature>
<evidence type="ECO:0008006" key="6">
    <source>
        <dbReference type="Google" id="ProtNLM"/>
    </source>
</evidence>
<organism evidence="4 5">
    <name type="scientific">Saponaria officinalis</name>
    <name type="common">Common soapwort</name>
    <name type="synonym">Lychnis saponaria</name>
    <dbReference type="NCBI Taxonomy" id="3572"/>
    <lineage>
        <taxon>Eukaryota</taxon>
        <taxon>Viridiplantae</taxon>
        <taxon>Streptophyta</taxon>
        <taxon>Embryophyta</taxon>
        <taxon>Tracheophyta</taxon>
        <taxon>Spermatophyta</taxon>
        <taxon>Magnoliopsida</taxon>
        <taxon>eudicotyledons</taxon>
        <taxon>Gunneridae</taxon>
        <taxon>Pentapetalae</taxon>
        <taxon>Caryophyllales</taxon>
        <taxon>Caryophyllaceae</taxon>
        <taxon>Caryophylleae</taxon>
        <taxon>Saponaria</taxon>
    </lineage>
</organism>
<sequence length="216" mass="23164">MGNISHALILTLFIIITISNNAQFHVVSSHSLPYTSHASSPSPSPSKPVTPSPLPPPPAAAPTKPLTKKPTYPPIKPPVVKKKFVAVEGMVYCKSNCTYAGINTLLGASPLPGAKVVMRCRNTPLLLRTIAKTNKKGYFFLQVPPMMTTDGARKCKVYLAHKPKSGGPCAHAADLNGGTSGVYLFSNNTGPPKQLPYFSLFSVGPFTYEPSKCYKH</sequence>
<dbReference type="InterPro" id="IPR003882">
    <property type="entry name" value="Pistil_extensin"/>
</dbReference>
<feature type="compositionally biased region" description="Low complexity" evidence="2">
    <location>
        <begin position="61"/>
        <end position="70"/>
    </location>
</feature>